<keyword evidence="15 21" id="KW-0496">Mitochondrion</keyword>
<dbReference type="EMBL" id="WJXA01000014">
    <property type="protein sequence ID" value="KAF7117292.1"/>
    <property type="molecule type" value="Genomic_DNA"/>
</dbReference>
<evidence type="ECO:0000256" key="18">
    <source>
        <dbReference type="ARBA" id="ARBA00049551"/>
    </source>
</evidence>
<evidence type="ECO:0000256" key="16">
    <source>
        <dbReference type="ARBA" id="ARBA00023136"/>
    </source>
</evidence>
<sequence>MILSVLSSPALVSGLMVVRAKNPVHSVLFLILVFRDTSGLLLLLGLDFFAMIFPVVHIGAIAVSFLFVVMMFHIQIAEIHEEVLRYLPVSGIIGLIFWWEMFFILDNESIPLLPTQRNTTSLRYTVYAGKEDYNEEDDRPTHDLLKGSSLIGSNPSQRDSPGCLNSFKSAGQARDKKPAFASSPLSLSRHEVSEGAGAANQFDSVAAEAASVRRFRARSSNVTSQLVACPVKVTESVKEASRLRKAQAGISTKCLFIQRWISCRGMLLREGIAQGHSLNQVKASSKDWSVQWFALLAAEAPSPQGVCLKGKTFPYTNNVADFEESITSNRSLFSVVEIDSALKTHSDSDFPGNLNCPEIDYPGFARSHSVTGILTPYEEEAKNPSPPMNVDKTGSQSSTMKEPWPEDFDRAFRPPKYQQGCESQFESRFFKACNESPVIPPPTGWEDPETNMIVVKGRLIELDDEVIKDAAETSPPIPDHFLPLKKRSYLQNACPTSRWHSRPLPTWGGAWSSLGFLLSSRQEYSQAFDGLLLGQQEKGLLLSIP</sequence>
<dbReference type="Proteomes" id="UP000626092">
    <property type="component" value="Unassembled WGS sequence"/>
</dbReference>
<feature type="region of interest" description="Disordered" evidence="19">
    <location>
        <begin position="378"/>
        <end position="402"/>
    </location>
</feature>
<feature type="transmembrane region" description="Helical" evidence="20">
    <location>
        <begin position="84"/>
        <end position="105"/>
    </location>
</feature>
<comment type="catalytic activity">
    <reaction evidence="18">
        <text>a ubiquinone + NADH + 5 H(+)(in) = a ubiquinol + NAD(+) + 4 H(+)(out)</text>
        <dbReference type="Rhea" id="RHEA:29091"/>
        <dbReference type="Rhea" id="RHEA-COMP:9565"/>
        <dbReference type="Rhea" id="RHEA-COMP:9566"/>
        <dbReference type="ChEBI" id="CHEBI:15378"/>
        <dbReference type="ChEBI" id="CHEBI:16389"/>
        <dbReference type="ChEBI" id="CHEBI:17976"/>
        <dbReference type="ChEBI" id="CHEBI:57540"/>
        <dbReference type="ChEBI" id="CHEBI:57945"/>
        <dbReference type="EC" id="7.1.1.2"/>
    </reaction>
</comment>
<proteinExistence type="inferred from homology"/>
<evidence type="ECO:0000256" key="20">
    <source>
        <dbReference type="SAM" id="Phobius"/>
    </source>
</evidence>
<evidence type="ECO:0000256" key="1">
    <source>
        <dbReference type="ARBA" id="ARBA00003257"/>
    </source>
</evidence>
<keyword evidence="9 20" id="KW-0812">Transmembrane</keyword>
<dbReference type="Gene3D" id="1.20.120.1200">
    <property type="entry name" value="NADH-ubiquinone/plastoquinone oxidoreductase chain 6, subunit NuoJ"/>
    <property type="match status" value="1"/>
</dbReference>
<evidence type="ECO:0000256" key="12">
    <source>
        <dbReference type="ARBA" id="ARBA00022989"/>
    </source>
</evidence>
<evidence type="ECO:0000256" key="19">
    <source>
        <dbReference type="SAM" id="MobiDB-lite"/>
    </source>
</evidence>
<dbReference type="EC" id="7.1.1.2" evidence="4"/>
<keyword evidence="12 20" id="KW-1133">Transmembrane helix</keyword>
<gene>
    <name evidence="21" type="ORF">RHSIM_RhsimMtG0007100</name>
</gene>
<evidence type="ECO:0000256" key="3">
    <source>
        <dbReference type="ARBA" id="ARBA00005698"/>
    </source>
</evidence>
<keyword evidence="10" id="KW-1278">Translocase</keyword>
<keyword evidence="16 20" id="KW-0472">Membrane</keyword>
<dbReference type="Pfam" id="PF00499">
    <property type="entry name" value="Oxidored_q3"/>
    <property type="match status" value="1"/>
</dbReference>
<name>A0A834L392_RHOSS</name>
<dbReference type="InterPro" id="IPR042106">
    <property type="entry name" value="Nuo/plastoQ_OxRdtase_6_NuoJ"/>
</dbReference>
<evidence type="ECO:0000256" key="9">
    <source>
        <dbReference type="ARBA" id="ARBA00022692"/>
    </source>
</evidence>
<protein>
    <recommendedName>
        <fullName evidence="5">NADH-ubiquinone oxidoreductase chain 6</fullName>
        <ecNumber evidence="4">7.1.1.2</ecNumber>
    </recommendedName>
    <alternativeName>
        <fullName evidence="17">NADH dehydrogenase subunit 6</fullName>
    </alternativeName>
</protein>
<evidence type="ECO:0000256" key="6">
    <source>
        <dbReference type="ARBA" id="ARBA00022448"/>
    </source>
</evidence>
<keyword evidence="14" id="KW-0830">Ubiquinone</keyword>
<comment type="subcellular location">
    <subcellularLocation>
        <location evidence="2">Mitochondrion membrane</location>
        <topology evidence="2">Multi-pass membrane protein</topology>
    </subcellularLocation>
</comment>
<comment type="caution">
    <text evidence="21">The sequence shown here is derived from an EMBL/GenBank/DDBJ whole genome shotgun (WGS) entry which is preliminary data.</text>
</comment>
<evidence type="ECO:0000256" key="13">
    <source>
        <dbReference type="ARBA" id="ARBA00023027"/>
    </source>
</evidence>
<keyword evidence="13" id="KW-0520">NAD</keyword>
<feature type="transmembrane region" description="Helical" evidence="20">
    <location>
        <begin position="44"/>
        <end position="72"/>
    </location>
</feature>
<evidence type="ECO:0000256" key="7">
    <source>
        <dbReference type="ARBA" id="ARBA00022495"/>
    </source>
</evidence>
<keyword evidence="7" id="KW-0691">RNA editing</keyword>
<dbReference type="OrthoDB" id="1914986at2759"/>
<comment type="function">
    <text evidence="1">Core subunit of the mitochondrial membrane respiratory chain NADH dehydrogenase (Complex I) that is believed to belong to the minimal assembly required for catalysis. Complex I functions in the transfer of electrons from NADH to the respiratory chain. The immediate electron acceptor for the enzyme is believed to be ubiquinone.</text>
</comment>
<accession>A0A834L392</accession>
<geneLocation type="mitochondrion" evidence="21"/>
<feature type="compositionally biased region" description="Polar residues" evidence="19">
    <location>
        <begin position="150"/>
        <end position="159"/>
    </location>
</feature>
<evidence type="ECO:0000313" key="22">
    <source>
        <dbReference type="Proteomes" id="UP000626092"/>
    </source>
</evidence>
<evidence type="ECO:0000256" key="2">
    <source>
        <dbReference type="ARBA" id="ARBA00004225"/>
    </source>
</evidence>
<evidence type="ECO:0000256" key="17">
    <source>
        <dbReference type="ARBA" id="ARBA00031019"/>
    </source>
</evidence>
<dbReference type="PANTHER" id="PTHR33269">
    <property type="entry name" value="NADH-UBIQUINONE OXIDOREDUCTASE CHAIN 6"/>
    <property type="match status" value="1"/>
</dbReference>
<dbReference type="PANTHER" id="PTHR33269:SF17">
    <property type="entry name" value="NADH-UBIQUINONE OXIDOREDUCTASE CHAIN 6"/>
    <property type="match status" value="1"/>
</dbReference>
<evidence type="ECO:0000256" key="11">
    <source>
        <dbReference type="ARBA" id="ARBA00022982"/>
    </source>
</evidence>
<dbReference type="AlphaFoldDB" id="A0A834L392"/>
<dbReference type="GO" id="GO:0008137">
    <property type="term" value="F:NADH dehydrogenase (ubiquinone) activity"/>
    <property type="evidence" value="ECO:0007669"/>
    <property type="project" value="UniProtKB-EC"/>
</dbReference>
<evidence type="ECO:0000256" key="5">
    <source>
        <dbReference type="ARBA" id="ARBA00021095"/>
    </source>
</evidence>
<evidence type="ECO:0000256" key="14">
    <source>
        <dbReference type="ARBA" id="ARBA00023075"/>
    </source>
</evidence>
<comment type="similarity">
    <text evidence="3">Belongs to the complex I subunit 6 family.</text>
</comment>
<evidence type="ECO:0000256" key="4">
    <source>
        <dbReference type="ARBA" id="ARBA00012944"/>
    </source>
</evidence>
<keyword evidence="11" id="KW-0249">Electron transport</keyword>
<keyword evidence="6" id="KW-0813">Transport</keyword>
<dbReference type="GO" id="GO:0031966">
    <property type="term" value="C:mitochondrial membrane"/>
    <property type="evidence" value="ECO:0007669"/>
    <property type="project" value="UniProtKB-SubCell"/>
</dbReference>
<keyword evidence="8" id="KW-0679">Respiratory chain</keyword>
<evidence type="ECO:0000256" key="10">
    <source>
        <dbReference type="ARBA" id="ARBA00022967"/>
    </source>
</evidence>
<dbReference type="FunFam" id="1.20.120.1200:FF:000003">
    <property type="entry name" value="NADH-ubiquinone oxidoreductase chain 6"/>
    <property type="match status" value="1"/>
</dbReference>
<evidence type="ECO:0000256" key="15">
    <source>
        <dbReference type="ARBA" id="ARBA00023128"/>
    </source>
</evidence>
<dbReference type="InterPro" id="IPR001457">
    <property type="entry name" value="NADH_UbQ/plastoQ_OxRdtase_su6"/>
</dbReference>
<reference evidence="21" key="1">
    <citation type="submission" date="2019-11" db="EMBL/GenBank/DDBJ databases">
        <authorList>
            <person name="Liu Y."/>
            <person name="Hou J."/>
            <person name="Li T.-Q."/>
            <person name="Guan C.-H."/>
            <person name="Wu X."/>
            <person name="Wu H.-Z."/>
            <person name="Ling F."/>
            <person name="Zhang R."/>
            <person name="Shi X.-G."/>
            <person name="Ren J.-P."/>
            <person name="Chen E.-F."/>
            <person name="Sun J.-M."/>
        </authorList>
    </citation>
    <scope>NUCLEOTIDE SEQUENCE</scope>
    <source>
        <strain evidence="21">Adult_tree_wgs_1</strain>
        <tissue evidence="21">Leaves</tissue>
    </source>
</reference>
<keyword evidence="22" id="KW-1185">Reference proteome</keyword>
<organism evidence="21 22">
    <name type="scientific">Rhododendron simsii</name>
    <name type="common">Sims's rhododendron</name>
    <dbReference type="NCBI Taxonomy" id="118357"/>
    <lineage>
        <taxon>Eukaryota</taxon>
        <taxon>Viridiplantae</taxon>
        <taxon>Streptophyta</taxon>
        <taxon>Embryophyta</taxon>
        <taxon>Tracheophyta</taxon>
        <taxon>Spermatophyta</taxon>
        <taxon>Magnoliopsida</taxon>
        <taxon>eudicotyledons</taxon>
        <taxon>Gunneridae</taxon>
        <taxon>Pentapetalae</taxon>
        <taxon>asterids</taxon>
        <taxon>Ericales</taxon>
        <taxon>Ericaceae</taxon>
        <taxon>Ericoideae</taxon>
        <taxon>Rhodoreae</taxon>
        <taxon>Rhododendron</taxon>
    </lineage>
</organism>
<evidence type="ECO:0000256" key="8">
    <source>
        <dbReference type="ARBA" id="ARBA00022660"/>
    </source>
</evidence>
<evidence type="ECO:0000313" key="21">
    <source>
        <dbReference type="EMBL" id="KAF7117292.1"/>
    </source>
</evidence>
<feature type="region of interest" description="Disordered" evidence="19">
    <location>
        <begin position="133"/>
        <end position="171"/>
    </location>
</feature>